<name>A0A839S9Z9_9SPHI</name>
<dbReference type="Gene3D" id="3.40.720.10">
    <property type="entry name" value="Alkaline Phosphatase, subunit A"/>
    <property type="match status" value="1"/>
</dbReference>
<dbReference type="InterPro" id="IPR000917">
    <property type="entry name" value="Sulfatase_N"/>
</dbReference>
<dbReference type="Pfam" id="PF00884">
    <property type="entry name" value="Sulfatase"/>
    <property type="match status" value="1"/>
</dbReference>
<comment type="caution">
    <text evidence="3">The sequence shown here is derived from an EMBL/GenBank/DDBJ whole genome shotgun (WGS) entry which is preliminary data.</text>
</comment>
<dbReference type="EMBL" id="JACHWX010000002">
    <property type="protein sequence ID" value="MBB3054448.1"/>
    <property type="molecule type" value="Genomic_DNA"/>
</dbReference>
<dbReference type="GO" id="GO:0004065">
    <property type="term" value="F:arylsulfatase activity"/>
    <property type="evidence" value="ECO:0007669"/>
    <property type="project" value="TreeGrafter"/>
</dbReference>
<proteinExistence type="predicted"/>
<dbReference type="InterPro" id="IPR051849">
    <property type="entry name" value="GAG-degrading_sulfatase"/>
</dbReference>
<feature type="coiled-coil region" evidence="1">
    <location>
        <begin position="467"/>
        <end position="494"/>
    </location>
</feature>
<dbReference type="InterPro" id="IPR017850">
    <property type="entry name" value="Alkaline_phosphatase_core_sf"/>
</dbReference>
<organism evidence="3 4">
    <name type="scientific">Mucilaginibacter gotjawali</name>
    <dbReference type="NCBI Taxonomy" id="1550579"/>
    <lineage>
        <taxon>Bacteria</taxon>
        <taxon>Pseudomonadati</taxon>
        <taxon>Bacteroidota</taxon>
        <taxon>Sphingobacteriia</taxon>
        <taxon>Sphingobacteriales</taxon>
        <taxon>Sphingobacteriaceae</taxon>
        <taxon>Mucilaginibacter</taxon>
    </lineage>
</organism>
<keyword evidence="4" id="KW-1185">Reference proteome</keyword>
<evidence type="ECO:0000259" key="2">
    <source>
        <dbReference type="Pfam" id="PF00884"/>
    </source>
</evidence>
<dbReference type="RefSeq" id="WP_096356926.1">
    <property type="nucleotide sequence ID" value="NZ_AP017313.1"/>
</dbReference>
<sequence>MSFKANLKTLGQQPDIILIITDQQRATQHFPIGWEEKNLPNLTFFKKNGFSFDRAFCNTCMCSPSRATLFTGTYPAQHGVSQTLTAQGNFSPAEIQLDSTLPNMMNMLQGVGYDVQYRGKWHLSKGTTSYYTLTAADVALFGAMGWMPPDSGEDANPLNFGGGYANHDARYVAEAVKYLKEVKVKRANGKRTPYCLIVSLVNPHDVLSYLQNASLYGYHGYEWSGREIDLPNSVDEQLLRNKKPMAQAQALAVQTAGLGALTTDDDKLNYINFYGYLLSKVDTEISYITNELYAPDENGNKLADTAIVIQTSDHGEMGLAHGGLRQKMFVSYEEALRVPLVISNPVLFKDQQHRNSFKLASLVDLMPTVAEIAAVPAPPSGLRGVSLVPVIENNTAVQDSILFAYDDTKAGLNNQPSMVKAANRVRCIRTEVWKYDYYFHAMGSYANQYEMYNLIEDPGEITNLAYDAKCSTEREKLKKQLHELEREKLQVHDLAGAIE</sequence>
<dbReference type="Proteomes" id="UP000539265">
    <property type="component" value="Unassembled WGS sequence"/>
</dbReference>
<gene>
    <name evidence="3" type="ORF">FHS11_000858</name>
</gene>
<dbReference type="AlphaFoldDB" id="A0A839S9Z9"/>
<dbReference type="PANTHER" id="PTHR46615:SF1">
    <property type="entry name" value="ARYLSULFATASE K"/>
    <property type="match status" value="1"/>
</dbReference>
<dbReference type="PANTHER" id="PTHR46615">
    <property type="entry name" value="ARYLSULFATASE K"/>
    <property type="match status" value="1"/>
</dbReference>
<keyword evidence="1" id="KW-0175">Coiled coil</keyword>
<dbReference type="OrthoDB" id="9789742at2"/>
<feature type="domain" description="Sulfatase N-terminal" evidence="2">
    <location>
        <begin position="14"/>
        <end position="373"/>
    </location>
</feature>
<dbReference type="GO" id="GO:0015024">
    <property type="term" value="F:glucuronate-2-sulfatase activity"/>
    <property type="evidence" value="ECO:0007669"/>
    <property type="project" value="TreeGrafter"/>
</dbReference>
<dbReference type="SUPFAM" id="SSF53649">
    <property type="entry name" value="Alkaline phosphatase-like"/>
    <property type="match status" value="1"/>
</dbReference>
<evidence type="ECO:0000313" key="4">
    <source>
        <dbReference type="Proteomes" id="UP000539265"/>
    </source>
</evidence>
<protein>
    <submittedName>
        <fullName evidence="3">Arylsulfatase A-like enzyme</fullName>
    </submittedName>
</protein>
<evidence type="ECO:0000256" key="1">
    <source>
        <dbReference type="SAM" id="Coils"/>
    </source>
</evidence>
<reference evidence="3" key="1">
    <citation type="submission" date="2020-08" db="EMBL/GenBank/DDBJ databases">
        <title>Genomic Encyclopedia of Type Strains, Phase III (KMG-III): the genomes of soil and plant-associated and newly described type strains.</title>
        <authorList>
            <person name="Whitman W."/>
        </authorList>
    </citation>
    <scope>NUCLEOTIDE SEQUENCE [LARGE SCALE GENOMIC DNA]</scope>
    <source>
        <strain evidence="3">CECT 8628</strain>
    </source>
</reference>
<evidence type="ECO:0000313" key="3">
    <source>
        <dbReference type="EMBL" id="MBB3054448.1"/>
    </source>
</evidence>
<dbReference type="CDD" id="cd16035">
    <property type="entry name" value="sulfatase_like"/>
    <property type="match status" value="1"/>
</dbReference>
<accession>A0A839S9Z9</accession>